<dbReference type="AlphaFoldDB" id="A0A2G8RWA0"/>
<proteinExistence type="predicted"/>
<comment type="caution">
    <text evidence="1">The sequence shown here is derived from an EMBL/GenBank/DDBJ whole genome shotgun (WGS) entry which is preliminary data.</text>
</comment>
<dbReference type="EMBL" id="AYKW01000045">
    <property type="protein sequence ID" value="PIL25789.1"/>
    <property type="molecule type" value="Genomic_DNA"/>
</dbReference>
<reference evidence="1 2" key="1">
    <citation type="journal article" date="2015" name="Sci. Rep.">
        <title>Chromosome-level genome map provides insights into diverse defense mechanisms in the medicinal fungus Ganoderma sinense.</title>
        <authorList>
            <person name="Zhu Y."/>
            <person name="Xu J."/>
            <person name="Sun C."/>
            <person name="Zhou S."/>
            <person name="Xu H."/>
            <person name="Nelson D.R."/>
            <person name="Qian J."/>
            <person name="Song J."/>
            <person name="Luo H."/>
            <person name="Xiang L."/>
            <person name="Li Y."/>
            <person name="Xu Z."/>
            <person name="Ji A."/>
            <person name="Wang L."/>
            <person name="Lu S."/>
            <person name="Hayward A."/>
            <person name="Sun W."/>
            <person name="Li X."/>
            <person name="Schwartz D.C."/>
            <person name="Wang Y."/>
            <person name="Chen S."/>
        </authorList>
    </citation>
    <scope>NUCLEOTIDE SEQUENCE [LARGE SCALE GENOMIC DNA]</scope>
    <source>
        <strain evidence="1 2">ZZ0214-1</strain>
    </source>
</reference>
<evidence type="ECO:0000313" key="1">
    <source>
        <dbReference type="EMBL" id="PIL25789.1"/>
    </source>
</evidence>
<organism evidence="1 2">
    <name type="scientific">Ganoderma sinense ZZ0214-1</name>
    <dbReference type="NCBI Taxonomy" id="1077348"/>
    <lineage>
        <taxon>Eukaryota</taxon>
        <taxon>Fungi</taxon>
        <taxon>Dikarya</taxon>
        <taxon>Basidiomycota</taxon>
        <taxon>Agaricomycotina</taxon>
        <taxon>Agaricomycetes</taxon>
        <taxon>Polyporales</taxon>
        <taxon>Polyporaceae</taxon>
        <taxon>Ganoderma</taxon>
    </lineage>
</organism>
<dbReference type="OrthoDB" id="2822793at2759"/>
<protein>
    <submittedName>
        <fullName evidence="1">Uncharacterized protein</fullName>
    </submittedName>
</protein>
<keyword evidence="2" id="KW-1185">Reference proteome</keyword>
<dbReference type="Proteomes" id="UP000230002">
    <property type="component" value="Unassembled WGS sequence"/>
</dbReference>
<gene>
    <name evidence="1" type="ORF">GSI_11539</name>
</gene>
<accession>A0A2G8RWA0</accession>
<name>A0A2G8RWA0_9APHY</name>
<sequence>MGSTIIVNASGSAIYAFVSKYSNSSGDDSWFELQPGARDSWGRNGWELVAFKNVNDSQRAGVYVPVDKTVTFHSFGNIQIQ</sequence>
<evidence type="ECO:0000313" key="2">
    <source>
        <dbReference type="Proteomes" id="UP000230002"/>
    </source>
</evidence>